<comment type="caution">
    <text evidence="1">The sequence shown here is derived from an EMBL/GenBank/DDBJ whole genome shotgun (WGS) entry which is preliminary data.</text>
</comment>
<dbReference type="RefSeq" id="WP_319931759.1">
    <property type="nucleotide sequence ID" value="NZ_VCDN01000139.1"/>
</dbReference>
<evidence type="ECO:0000313" key="1">
    <source>
        <dbReference type="EMBL" id="MDX7989389.1"/>
    </source>
</evidence>
<reference evidence="2" key="1">
    <citation type="journal article" date="2024" name="Toxins">
        <title>Genome Sequence Analysis of Native Xenorhabdus Strains Isolated from Entomopathogenic Nematodes in Argentina.</title>
        <authorList>
            <person name="Palma L."/>
            <person name="Frizzo L."/>
            <person name="Kaiser S."/>
            <person name="Berry C."/>
            <person name="Caballero P."/>
            <person name="Bode H.B."/>
            <person name="Del Valle E.E."/>
        </authorList>
    </citation>
    <scope>NUCLEOTIDE SEQUENCE [LARGE SCALE GENOMIC DNA]</scope>
    <source>
        <strain evidence="2">12</strain>
    </source>
</reference>
<sequence>MHVKYIGENDPQHNLIKNKIYKITVNDDGSYMINGTFVHPEAVTAAYPHSHSELIVKYANFAIESDEPWRWFQERSSACVSWQDCTKPLTFDPNCEYRLKPNPQITRIGDWDVPVPERKPPLKGTTYYSPDLLSENFVDPLIWDGSKFDLRLLKRGLVHLTSEAANIHACALLSFIK</sequence>
<name>A0ABU4SF21_9GAMM</name>
<gene>
    <name evidence="1" type="ORF">FE392_19180</name>
</gene>
<keyword evidence="2" id="KW-1185">Reference proteome</keyword>
<organism evidence="1 2">
    <name type="scientific">Xenorhabdus santafensis</name>
    <dbReference type="NCBI Taxonomy" id="2582833"/>
    <lineage>
        <taxon>Bacteria</taxon>
        <taxon>Pseudomonadati</taxon>
        <taxon>Pseudomonadota</taxon>
        <taxon>Gammaproteobacteria</taxon>
        <taxon>Enterobacterales</taxon>
        <taxon>Morganellaceae</taxon>
        <taxon>Xenorhabdus</taxon>
    </lineage>
</organism>
<accession>A0ABU4SF21</accession>
<proteinExistence type="predicted"/>
<dbReference type="Proteomes" id="UP001271890">
    <property type="component" value="Unassembled WGS sequence"/>
</dbReference>
<protein>
    <submittedName>
        <fullName evidence="1">Uncharacterized protein</fullName>
    </submittedName>
</protein>
<dbReference type="EMBL" id="VCDN01000139">
    <property type="protein sequence ID" value="MDX7989389.1"/>
    <property type="molecule type" value="Genomic_DNA"/>
</dbReference>
<evidence type="ECO:0000313" key="2">
    <source>
        <dbReference type="Proteomes" id="UP001271890"/>
    </source>
</evidence>